<protein>
    <submittedName>
        <fullName evidence="2">Uncharacterized protein</fullName>
    </submittedName>
</protein>
<accession>A0A150JJF5</accession>
<reference evidence="2 4" key="1">
    <citation type="journal article" date="2016" name="ISME J.">
        <title>Chasing the elusive Euryarchaeota class WSA2: genomes reveal a uniquely fastidious methyl-reducing methanogen.</title>
        <authorList>
            <person name="Nobu M.K."/>
            <person name="Narihiro T."/>
            <person name="Kuroda K."/>
            <person name="Mei R."/>
            <person name="Liu W.T."/>
        </authorList>
    </citation>
    <scope>NUCLEOTIDE SEQUENCE [LARGE SCALE GENOMIC DNA]</scope>
    <source>
        <strain evidence="2">ADurb1013_Bin02101</strain>
        <strain evidence="3">ADurb1213_Bin02801</strain>
    </source>
</reference>
<keyword evidence="1" id="KW-0472">Membrane</keyword>
<name>A0A150JJF5_9EURY</name>
<evidence type="ECO:0000256" key="1">
    <source>
        <dbReference type="SAM" id="Phobius"/>
    </source>
</evidence>
<gene>
    <name evidence="2" type="ORF">AN188_00437</name>
    <name evidence="3" type="ORF">APG09_00432</name>
</gene>
<dbReference type="Proteomes" id="UP000092420">
    <property type="component" value="Unassembled WGS sequence"/>
</dbReference>
<evidence type="ECO:0000313" key="4">
    <source>
        <dbReference type="Proteomes" id="UP000092420"/>
    </source>
</evidence>
<dbReference type="AlphaFoldDB" id="A0A150JJF5"/>
<feature type="transmembrane region" description="Helical" evidence="1">
    <location>
        <begin position="9"/>
        <end position="29"/>
    </location>
</feature>
<proteinExistence type="predicted"/>
<evidence type="ECO:0000313" key="2">
    <source>
        <dbReference type="EMBL" id="KYC55212.1"/>
    </source>
</evidence>
<evidence type="ECO:0000313" key="3">
    <source>
        <dbReference type="EMBL" id="KYC58153.1"/>
    </source>
</evidence>
<dbReference type="EMBL" id="LNJE01000004">
    <property type="protein sequence ID" value="KYC58153.1"/>
    <property type="molecule type" value="Genomic_DNA"/>
</dbReference>
<comment type="caution">
    <text evidence="2">The sequence shown here is derived from an EMBL/GenBank/DDBJ whole genome shotgun (WGS) entry which is preliminary data.</text>
</comment>
<sequence>MIYGLPDTTFFVVLLVPIVIALLLLFWGFKYKPVEEN</sequence>
<accession>A0A150JD74</accession>
<keyword evidence="1" id="KW-0812">Transmembrane</keyword>
<keyword evidence="1" id="KW-1133">Transmembrane helix</keyword>
<organism evidence="2 4">
    <name type="scientific">Candidatus Methanofastidiosum methylothiophilum</name>
    <dbReference type="NCBI Taxonomy" id="1705564"/>
    <lineage>
        <taxon>Archaea</taxon>
        <taxon>Methanobacteriati</taxon>
        <taxon>Methanobacteriota</taxon>
        <taxon>Stenosarchaea group</taxon>
        <taxon>Candidatus Methanofastidiosia</taxon>
        <taxon>Candidatus Methanofastidiosales</taxon>
        <taxon>Candidatus Methanofastidiosaceae</taxon>
        <taxon>Candidatus Methanofastidiosum</taxon>
    </lineage>
</organism>
<accession>A0A150JLJ7</accession>
<dbReference type="EMBL" id="LNJB01000003">
    <property type="protein sequence ID" value="KYC55212.1"/>
    <property type="molecule type" value="Genomic_DNA"/>
</dbReference>